<evidence type="ECO:0000313" key="1">
    <source>
        <dbReference type="EMBL" id="MEL5988015.1"/>
    </source>
</evidence>
<protein>
    <recommendedName>
        <fullName evidence="3">Cysteine-rich CPCC domain-containing protein</fullName>
    </recommendedName>
</protein>
<organism evidence="1 2">
    <name type="scientific">Kurthia gibsonii</name>
    <dbReference type="NCBI Taxonomy" id="33946"/>
    <lineage>
        <taxon>Bacteria</taxon>
        <taxon>Bacillati</taxon>
        <taxon>Bacillota</taxon>
        <taxon>Bacilli</taxon>
        <taxon>Bacillales</taxon>
        <taxon>Caryophanaceae</taxon>
        <taxon>Kurthia</taxon>
    </lineage>
</organism>
<dbReference type="Proteomes" id="UP001398420">
    <property type="component" value="Unassembled WGS sequence"/>
</dbReference>
<proteinExistence type="predicted"/>
<evidence type="ECO:0008006" key="3">
    <source>
        <dbReference type="Google" id="ProtNLM"/>
    </source>
</evidence>
<keyword evidence="2" id="KW-1185">Reference proteome</keyword>
<dbReference type="EMBL" id="JBCEWA010000004">
    <property type="protein sequence ID" value="MEL5988015.1"/>
    <property type="molecule type" value="Genomic_DNA"/>
</dbReference>
<accession>A0ABU9LLL6</accession>
<dbReference type="RefSeq" id="WP_068453514.1">
    <property type="nucleotide sequence ID" value="NZ_JBCEWA010000004.1"/>
</dbReference>
<sequence length="110" mass="12816">MCARYTCPVCGYDGLEEPTYYENFAGSNEICACCGFEFGVDDFDCDTFEHEGLTEREIVEESHRIWREKWINDHFELFDVSAFPKEKKNGRFLKEAGAIKQLNRIKKEGL</sequence>
<comment type="caution">
    <text evidence="1">The sequence shown here is derived from an EMBL/GenBank/DDBJ whole genome shotgun (WGS) entry which is preliminary data.</text>
</comment>
<reference evidence="1 2" key="1">
    <citation type="submission" date="2024-04" db="EMBL/GenBank/DDBJ databases">
        <authorList>
            <person name="Wu Y.S."/>
            <person name="Zhang L."/>
        </authorList>
    </citation>
    <scope>NUCLEOTIDE SEQUENCE [LARGE SCALE GENOMIC DNA]</scope>
    <source>
        <strain evidence="1 2">KG-01</strain>
    </source>
</reference>
<evidence type="ECO:0000313" key="2">
    <source>
        <dbReference type="Proteomes" id="UP001398420"/>
    </source>
</evidence>
<gene>
    <name evidence="1" type="ORF">AAF454_06255</name>
</gene>
<name>A0ABU9LLL6_9BACL</name>